<feature type="region of interest" description="Disordered" evidence="1">
    <location>
        <begin position="1"/>
        <end position="77"/>
    </location>
</feature>
<proteinExistence type="predicted"/>
<dbReference type="PROSITE" id="PS50932">
    <property type="entry name" value="HTH_LACI_2"/>
    <property type="match status" value="1"/>
</dbReference>
<feature type="compositionally biased region" description="Basic and acidic residues" evidence="1">
    <location>
        <begin position="39"/>
        <end position="53"/>
    </location>
</feature>
<evidence type="ECO:0000259" key="3">
    <source>
        <dbReference type="PROSITE" id="PS50943"/>
    </source>
</evidence>
<feature type="domain" description="HTH lacI-type" evidence="2">
    <location>
        <begin position="4"/>
        <end position="51"/>
    </location>
</feature>
<dbReference type="GO" id="GO:0003677">
    <property type="term" value="F:DNA binding"/>
    <property type="evidence" value="ECO:0007669"/>
    <property type="project" value="InterPro"/>
</dbReference>
<dbReference type="PROSITE" id="PS50943">
    <property type="entry name" value="HTH_CROC1"/>
    <property type="match status" value="1"/>
</dbReference>
<feature type="domain" description="HTH cro/C1-type" evidence="3">
    <location>
        <begin position="5"/>
        <end position="27"/>
    </location>
</feature>
<dbReference type="AlphaFoldDB" id="A0A0H3ZKY1"/>
<dbReference type="SMART" id="SM00354">
    <property type="entry name" value="HTH_LACI"/>
    <property type="match status" value="1"/>
</dbReference>
<dbReference type="GO" id="GO:0006355">
    <property type="term" value="P:regulation of DNA-templated transcription"/>
    <property type="evidence" value="ECO:0007669"/>
    <property type="project" value="InterPro"/>
</dbReference>
<reference evidence="4" key="1">
    <citation type="journal article" date="2015" name="MBio">
        <title>Eco-Evolutionary Dynamics of Episomes among Ecologically Cohesive Bacterial Populations.</title>
        <authorList>
            <person name="Xue H."/>
            <person name="Cordero O.X."/>
            <person name="Camas F.M."/>
            <person name="Trimble W."/>
            <person name="Meyer F."/>
            <person name="Guglielmini J."/>
            <person name="Rocha E.P."/>
            <person name="Polz M.F."/>
        </authorList>
    </citation>
    <scope>NUCLEOTIDE SEQUENCE</scope>
    <source>
        <strain evidence="4">FF_482</strain>
    </source>
</reference>
<sequence length="512" mass="56800">MAKPTQKQIAELSGVSQSVVSKVLRGNPPRNMSKAKIKAVHDAAEQLGYKRPEQTPQKPPVKPKSQPMPKFGATPQGNPLHQYGSKWKQHVANATGVMPKGDFTSLKYNEQKQVMRILNNIDKDGKKRTELTKKNYKLNETSRKVWKGVAVGAGAVGVPLTIAGLMSKLTDLIGDTANVARQGATLSIDPDKLVAMSRKAEVYGAQGEEFTQSLRSIQTYMTNMRMGISNELMNNLAKYTVGANVGRLQNIANKGTATDFIKELYRQMNEGRISKNQMVEFLGQSGAGGLTELFTNKKLPQVLNASPIEGAAQAAIELDTMLGELRLKFEDIFIKNFPAINAGLERFSEWLDRADFKQLTSMFGDLTKAITFVVSNIPGFETTSELLDKRQKLVNKYDSMQYVYSKIKDPTRKQSYALNFSGISKEIADLNQELRARGINPQDYSNAAKQSADNVASQSGRVEHVHRFELDISANTSGNLTSEQMDALRADMSNVIERYMKADKIKIAEKYQ</sequence>
<dbReference type="CDD" id="cd01392">
    <property type="entry name" value="HTH_LacI"/>
    <property type="match status" value="1"/>
</dbReference>
<accession>A0A0H3ZKY1</accession>
<dbReference type="SUPFAM" id="SSF47413">
    <property type="entry name" value="lambda repressor-like DNA-binding domains"/>
    <property type="match status" value="1"/>
</dbReference>
<dbReference type="InterPro" id="IPR001387">
    <property type="entry name" value="Cro/C1-type_HTH"/>
</dbReference>
<evidence type="ECO:0000313" key="4">
    <source>
        <dbReference type="EMBL" id="AKN36660.1"/>
    </source>
</evidence>
<protein>
    <submittedName>
        <fullName evidence="4">Uncharacterized protein</fullName>
    </submittedName>
</protein>
<dbReference type="InterPro" id="IPR000843">
    <property type="entry name" value="HTH_LacI"/>
</dbReference>
<name>A0A0H3ZKY1_9VIBR</name>
<organism evidence="4">
    <name type="scientific">Vibrio sp. FF_482</name>
    <dbReference type="NCBI Taxonomy" id="1652836"/>
    <lineage>
        <taxon>Bacteria</taxon>
        <taxon>Pseudomonadati</taxon>
        <taxon>Pseudomonadota</taxon>
        <taxon>Gammaproteobacteria</taxon>
        <taxon>Vibrionales</taxon>
        <taxon>Vibrionaceae</taxon>
        <taxon>Vibrio</taxon>
    </lineage>
</organism>
<dbReference type="Pfam" id="PF00356">
    <property type="entry name" value="LacI"/>
    <property type="match status" value="1"/>
</dbReference>
<evidence type="ECO:0000256" key="1">
    <source>
        <dbReference type="SAM" id="MobiDB-lite"/>
    </source>
</evidence>
<feature type="compositionally biased region" description="Polar residues" evidence="1">
    <location>
        <begin position="1"/>
        <end position="20"/>
    </location>
</feature>
<dbReference type="EMBL" id="KP795504">
    <property type="protein sequence ID" value="AKN36660.1"/>
    <property type="molecule type" value="Genomic_DNA"/>
</dbReference>
<evidence type="ECO:0000259" key="2">
    <source>
        <dbReference type="PROSITE" id="PS50932"/>
    </source>
</evidence>
<dbReference type="Gene3D" id="1.10.260.40">
    <property type="entry name" value="lambda repressor-like DNA-binding domains"/>
    <property type="match status" value="1"/>
</dbReference>
<dbReference type="InterPro" id="IPR010982">
    <property type="entry name" value="Lambda_DNA-bd_dom_sf"/>
</dbReference>